<dbReference type="EC" id="2.7.11.1" evidence="1"/>
<dbReference type="PROSITE" id="PS00107">
    <property type="entry name" value="PROTEIN_KINASE_ATP"/>
    <property type="match status" value="1"/>
</dbReference>
<evidence type="ECO:0000256" key="2">
    <source>
        <dbReference type="ARBA" id="ARBA00022741"/>
    </source>
</evidence>
<dbReference type="InterPro" id="IPR050235">
    <property type="entry name" value="CK1_Ser-Thr_kinase"/>
</dbReference>
<keyword evidence="3 4" id="KW-0067">ATP-binding</keyword>
<dbReference type="Pfam" id="PF00069">
    <property type="entry name" value="Pkinase"/>
    <property type="match status" value="1"/>
</dbReference>
<evidence type="ECO:0000313" key="7">
    <source>
        <dbReference type="EMBL" id="KAG1778070.1"/>
    </source>
</evidence>
<proteinExistence type="inferred from homology"/>
<keyword evidence="7" id="KW-0808">Transferase</keyword>
<dbReference type="InterPro" id="IPR008271">
    <property type="entry name" value="Ser/Thr_kinase_AS"/>
</dbReference>
<keyword evidence="7" id="KW-0418">Kinase</keyword>
<organism evidence="7 8">
    <name type="scientific">Suillus placidus</name>
    <dbReference type="NCBI Taxonomy" id="48579"/>
    <lineage>
        <taxon>Eukaryota</taxon>
        <taxon>Fungi</taxon>
        <taxon>Dikarya</taxon>
        <taxon>Basidiomycota</taxon>
        <taxon>Agaricomycotina</taxon>
        <taxon>Agaricomycetes</taxon>
        <taxon>Agaricomycetidae</taxon>
        <taxon>Boletales</taxon>
        <taxon>Suillineae</taxon>
        <taxon>Suillaceae</taxon>
        <taxon>Suillus</taxon>
    </lineage>
</organism>
<dbReference type="SUPFAM" id="SSF56112">
    <property type="entry name" value="Protein kinase-like (PK-like)"/>
    <property type="match status" value="1"/>
</dbReference>
<reference evidence="7" key="1">
    <citation type="journal article" date="2020" name="New Phytol.">
        <title>Comparative genomics reveals dynamic genome evolution in host specialist ectomycorrhizal fungi.</title>
        <authorList>
            <person name="Lofgren L.A."/>
            <person name="Nguyen N.H."/>
            <person name="Vilgalys R."/>
            <person name="Ruytinx J."/>
            <person name="Liao H.L."/>
            <person name="Branco S."/>
            <person name="Kuo A."/>
            <person name="LaButti K."/>
            <person name="Lipzen A."/>
            <person name="Andreopoulos W."/>
            <person name="Pangilinan J."/>
            <person name="Riley R."/>
            <person name="Hundley H."/>
            <person name="Na H."/>
            <person name="Barry K."/>
            <person name="Grigoriev I.V."/>
            <person name="Stajich J.E."/>
            <person name="Kennedy P.G."/>
        </authorList>
    </citation>
    <scope>NUCLEOTIDE SEQUENCE</scope>
    <source>
        <strain evidence="7">DOB743</strain>
    </source>
</reference>
<comment type="caution">
    <text evidence="7">The sequence shown here is derived from an EMBL/GenBank/DDBJ whole genome shotgun (WGS) entry which is preliminary data.</text>
</comment>
<dbReference type="OrthoDB" id="2602787at2759"/>
<comment type="similarity">
    <text evidence="5">Belongs to the protein kinase superfamily.</text>
</comment>
<evidence type="ECO:0000256" key="4">
    <source>
        <dbReference type="PROSITE-ProRule" id="PRU10141"/>
    </source>
</evidence>
<dbReference type="GO" id="GO:0004674">
    <property type="term" value="F:protein serine/threonine kinase activity"/>
    <property type="evidence" value="ECO:0007669"/>
    <property type="project" value="UniProtKB-KW"/>
</dbReference>
<dbReference type="InterPro" id="IPR017441">
    <property type="entry name" value="Protein_kinase_ATP_BS"/>
</dbReference>
<dbReference type="SMART" id="SM00220">
    <property type="entry name" value="S_TKc"/>
    <property type="match status" value="1"/>
</dbReference>
<dbReference type="EMBL" id="JABBWD010000017">
    <property type="protein sequence ID" value="KAG1778070.1"/>
    <property type="molecule type" value="Genomic_DNA"/>
</dbReference>
<dbReference type="PROSITE" id="PS50011">
    <property type="entry name" value="PROTEIN_KINASE_DOM"/>
    <property type="match status" value="1"/>
</dbReference>
<dbReference type="PANTHER" id="PTHR11909">
    <property type="entry name" value="CASEIN KINASE-RELATED"/>
    <property type="match status" value="1"/>
</dbReference>
<keyword evidence="5" id="KW-0723">Serine/threonine-protein kinase</keyword>
<dbReference type="Gene3D" id="1.10.510.10">
    <property type="entry name" value="Transferase(Phosphotransferase) domain 1"/>
    <property type="match status" value="1"/>
</dbReference>
<dbReference type="GO" id="GO:0005524">
    <property type="term" value="F:ATP binding"/>
    <property type="evidence" value="ECO:0007669"/>
    <property type="project" value="UniProtKB-UniRule"/>
</dbReference>
<evidence type="ECO:0000259" key="6">
    <source>
        <dbReference type="PROSITE" id="PS50011"/>
    </source>
</evidence>
<evidence type="ECO:0000256" key="3">
    <source>
        <dbReference type="ARBA" id="ARBA00022840"/>
    </source>
</evidence>
<evidence type="ECO:0000256" key="1">
    <source>
        <dbReference type="ARBA" id="ARBA00012513"/>
    </source>
</evidence>
<dbReference type="InterPro" id="IPR000719">
    <property type="entry name" value="Prot_kinase_dom"/>
</dbReference>
<dbReference type="PROSITE" id="PS00108">
    <property type="entry name" value="PROTEIN_KINASE_ST"/>
    <property type="match status" value="1"/>
</dbReference>
<evidence type="ECO:0000256" key="5">
    <source>
        <dbReference type="RuleBase" id="RU000304"/>
    </source>
</evidence>
<dbReference type="AlphaFoldDB" id="A0A9P6ZXP2"/>
<feature type="domain" description="Protein kinase" evidence="6">
    <location>
        <begin position="10"/>
        <end position="271"/>
    </location>
</feature>
<accession>A0A9P6ZXP2</accession>
<name>A0A9P6ZXP2_9AGAM</name>
<dbReference type="CDD" id="cd14016">
    <property type="entry name" value="STKc_CK1"/>
    <property type="match status" value="1"/>
</dbReference>
<protein>
    <recommendedName>
        <fullName evidence="1">non-specific serine/threonine protein kinase</fullName>
        <ecNumber evidence="1">2.7.11.1</ecNumber>
    </recommendedName>
</protein>
<gene>
    <name evidence="7" type="ORF">EV702DRAFT_968515</name>
</gene>
<feature type="binding site" evidence="4">
    <location>
        <position position="39"/>
    </location>
    <ligand>
        <name>ATP</name>
        <dbReference type="ChEBI" id="CHEBI:30616"/>
    </ligand>
</feature>
<dbReference type="Proteomes" id="UP000714275">
    <property type="component" value="Unassembled WGS sequence"/>
</dbReference>
<evidence type="ECO:0000313" key="8">
    <source>
        <dbReference type="Proteomes" id="UP000714275"/>
    </source>
</evidence>
<sequence>MVPACVNGRYRLKEKIGSGAYGEVYHASDIIGDGDVVVKLQCITGSTTSLEHEYNVLKQLGDTVGIPHVHWFGREDNYDALVLDRLGQSLESVFKTYQHSFSRNTIVFIAHQLVCRLQYIHSKHFIHCDLKPDNILIGTGKDAHKIYLVDFGISKQYRYPCTHLHIAFEQTTSLTGTPAFTSINSHAGMELGCCDDIESLAYLLIYLFRGSLPWLHCSGISDEQVVEMKYNMTKLCQDLPEEVEQILTYSRSLSFDQKPDYTFLCRLLQRINSTSESCQQDHVPDWSTISPAPCKTPIGNADSTMPRRSHRLKVQAFSPCPMYSLCSNRCPRTVRK</sequence>
<keyword evidence="2 4" id="KW-0547">Nucleotide-binding</keyword>
<dbReference type="InterPro" id="IPR011009">
    <property type="entry name" value="Kinase-like_dom_sf"/>
</dbReference>
<keyword evidence="8" id="KW-1185">Reference proteome</keyword>